<evidence type="ECO:0000256" key="7">
    <source>
        <dbReference type="ARBA" id="ARBA00023288"/>
    </source>
</evidence>
<dbReference type="InterPro" id="IPR001594">
    <property type="entry name" value="Palmitoyltrfase_DHHC"/>
</dbReference>
<comment type="similarity">
    <text evidence="10">Belongs to the DHHC palmitoyltransferase family.</text>
</comment>
<dbReference type="AlphaFoldDB" id="A0A7S3LLB4"/>
<feature type="domain" description="Palmitoyltransferase DHHC" evidence="11">
    <location>
        <begin position="122"/>
        <end position="234"/>
    </location>
</feature>
<keyword evidence="2 10" id="KW-0808">Transferase</keyword>
<comment type="catalytic activity">
    <reaction evidence="9 10">
        <text>L-cysteinyl-[protein] + hexadecanoyl-CoA = S-hexadecanoyl-L-cysteinyl-[protein] + CoA</text>
        <dbReference type="Rhea" id="RHEA:36683"/>
        <dbReference type="Rhea" id="RHEA-COMP:10131"/>
        <dbReference type="Rhea" id="RHEA-COMP:11032"/>
        <dbReference type="ChEBI" id="CHEBI:29950"/>
        <dbReference type="ChEBI" id="CHEBI:57287"/>
        <dbReference type="ChEBI" id="CHEBI:57379"/>
        <dbReference type="ChEBI" id="CHEBI:74151"/>
        <dbReference type="EC" id="2.3.1.225"/>
    </reaction>
</comment>
<dbReference type="GO" id="GO:0005794">
    <property type="term" value="C:Golgi apparatus"/>
    <property type="evidence" value="ECO:0007669"/>
    <property type="project" value="TreeGrafter"/>
</dbReference>
<feature type="transmembrane region" description="Helical" evidence="10">
    <location>
        <begin position="60"/>
        <end position="78"/>
    </location>
</feature>
<dbReference type="EC" id="2.3.1.225" evidence="10"/>
<reference evidence="12" key="1">
    <citation type="submission" date="2021-01" db="EMBL/GenBank/DDBJ databases">
        <authorList>
            <person name="Corre E."/>
            <person name="Pelletier E."/>
            <person name="Niang G."/>
            <person name="Scheremetjew M."/>
            <person name="Finn R."/>
            <person name="Kale V."/>
            <person name="Holt S."/>
            <person name="Cochrane G."/>
            <person name="Meng A."/>
            <person name="Brown T."/>
            <person name="Cohen L."/>
        </authorList>
    </citation>
    <scope>NUCLEOTIDE SEQUENCE</scope>
    <source>
        <strain evidence="12">GSBS06</strain>
    </source>
</reference>
<name>A0A7S3LLB4_9STRA</name>
<keyword evidence="4 10" id="KW-1133">Transmembrane helix</keyword>
<dbReference type="Pfam" id="PF01529">
    <property type="entry name" value="DHHC"/>
    <property type="match status" value="1"/>
</dbReference>
<evidence type="ECO:0000256" key="5">
    <source>
        <dbReference type="ARBA" id="ARBA00023136"/>
    </source>
</evidence>
<protein>
    <recommendedName>
        <fullName evidence="10">Palmitoyltransferase</fullName>
        <ecNumber evidence="10">2.3.1.225</ecNumber>
    </recommendedName>
</protein>
<evidence type="ECO:0000259" key="11">
    <source>
        <dbReference type="Pfam" id="PF01529"/>
    </source>
</evidence>
<dbReference type="PANTHER" id="PTHR22883">
    <property type="entry name" value="ZINC FINGER DHHC DOMAIN CONTAINING PROTEIN"/>
    <property type="match status" value="1"/>
</dbReference>
<dbReference type="GO" id="GO:0019706">
    <property type="term" value="F:protein-cysteine S-palmitoyltransferase activity"/>
    <property type="evidence" value="ECO:0007669"/>
    <property type="project" value="UniProtKB-EC"/>
</dbReference>
<evidence type="ECO:0000256" key="9">
    <source>
        <dbReference type="ARBA" id="ARBA00048048"/>
    </source>
</evidence>
<dbReference type="PROSITE" id="PS50216">
    <property type="entry name" value="DHHC"/>
    <property type="match status" value="1"/>
</dbReference>
<dbReference type="GO" id="GO:0006612">
    <property type="term" value="P:protein targeting to membrane"/>
    <property type="evidence" value="ECO:0007669"/>
    <property type="project" value="TreeGrafter"/>
</dbReference>
<evidence type="ECO:0000256" key="2">
    <source>
        <dbReference type="ARBA" id="ARBA00022679"/>
    </source>
</evidence>
<accession>A0A7S3LLB4</accession>
<sequence>MRVGAYRTEYGVHKPICNGRCLVAHMGWYNLAPLSALLIVTPVAVWYAFVYRNLEESLKFPCLVAFGLLTVLSLYYLITAQLTEPGILPIVRYEQHYSNEVGPRLTTLVVLDGREFPLPLYRAKVSRVTDNCIEKFDHYCPWIGNAVGRRNYRYFVMFVTNVLILALLLTCTCVSILVLSITQYNQELVDSIRDHMTEILLTVYGLIMIVSLFLLWQFHVRAIAGNRTTNEILKRVYSRNNPNPHDKGCLKNYASFCCKPVPKSKVAELDDDSPLPIRGRSTNGLDVRLLDVEDGSPMELDIDENEAIIRT</sequence>
<keyword evidence="5 10" id="KW-0472">Membrane</keyword>
<feature type="transmembrane region" description="Helical" evidence="10">
    <location>
        <begin position="199"/>
        <end position="218"/>
    </location>
</feature>
<dbReference type="GO" id="GO:0005783">
    <property type="term" value="C:endoplasmic reticulum"/>
    <property type="evidence" value="ECO:0007669"/>
    <property type="project" value="TreeGrafter"/>
</dbReference>
<keyword evidence="6" id="KW-0564">Palmitate</keyword>
<organism evidence="12">
    <name type="scientific">Aplanochytrium stocchinoi</name>
    <dbReference type="NCBI Taxonomy" id="215587"/>
    <lineage>
        <taxon>Eukaryota</taxon>
        <taxon>Sar</taxon>
        <taxon>Stramenopiles</taxon>
        <taxon>Bigyra</taxon>
        <taxon>Labyrinthulomycetes</taxon>
        <taxon>Thraustochytrida</taxon>
        <taxon>Thraustochytriidae</taxon>
        <taxon>Aplanochytrium</taxon>
    </lineage>
</organism>
<keyword evidence="3 10" id="KW-0812">Transmembrane</keyword>
<evidence type="ECO:0000256" key="8">
    <source>
        <dbReference type="ARBA" id="ARBA00023315"/>
    </source>
</evidence>
<evidence type="ECO:0000256" key="1">
    <source>
        <dbReference type="ARBA" id="ARBA00004127"/>
    </source>
</evidence>
<dbReference type="InterPro" id="IPR039859">
    <property type="entry name" value="PFA4/ZDH16/20/ERF2-like"/>
</dbReference>
<keyword evidence="8 10" id="KW-0012">Acyltransferase</keyword>
<evidence type="ECO:0000256" key="10">
    <source>
        <dbReference type="RuleBase" id="RU079119"/>
    </source>
</evidence>
<keyword evidence="7" id="KW-0449">Lipoprotein</keyword>
<evidence type="ECO:0000256" key="6">
    <source>
        <dbReference type="ARBA" id="ARBA00023139"/>
    </source>
</evidence>
<gene>
    <name evidence="12" type="ORF">ASTO00021_LOCUS5291</name>
</gene>
<proteinExistence type="inferred from homology"/>
<evidence type="ECO:0000256" key="4">
    <source>
        <dbReference type="ARBA" id="ARBA00022989"/>
    </source>
</evidence>
<comment type="subcellular location">
    <subcellularLocation>
        <location evidence="1">Endomembrane system</location>
        <topology evidence="1">Multi-pass membrane protein</topology>
    </subcellularLocation>
</comment>
<evidence type="ECO:0000313" key="12">
    <source>
        <dbReference type="EMBL" id="CAE0434998.1"/>
    </source>
</evidence>
<feature type="transmembrane region" description="Helical" evidence="10">
    <location>
        <begin position="154"/>
        <end position="179"/>
    </location>
</feature>
<dbReference type="PANTHER" id="PTHR22883:SF43">
    <property type="entry name" value="PALMITOYLTRANSFERASE APP"/>
    <property type="match status" value="1"/>
</dbReference>
<dbReference type="EMBL" id="HBIN01007226">
    <property type="protein sequence ID" value="CAE0434998.1"/>
    <property type="molecule type" value="Transcribed_RNA"/>
</dbReference>
<feature type="transmembrane region" description="Helical" evidence="10">
    <location>
        <begin position="28"/>
        <end position="48"/>
    </location>
</feature>
<comment type="domain">
    <text evidence="10">The DHHC domain is required for palmitoyltransferase activity.</text>
</comment>
<evidence type="ECO:0000256" key="3">
    <source>
        <dbReference type="ARBA" id="ARBA00022692"/>
    </source>
</evidence>